<dbReference type="Proteomes" id="UP000015503">
    <property type="component" value="Chromosome"/>
</dbReference>
<gene>
    <name evidence="2" type="ORF">PCA10_16770</name>
</gene>
<dbReference type="KEGG" id="pre:PCA10_16770"/>
<dbReference type="OrthoDB" id="9015698at2"/>
<feature type="domain" description="DUF6916" evidence="1">
    <location>
        <begin position="6"/>
        <end position="97"/>
    </location>
</feature>
<dbReference type="EMBL" id="AP013068">
    <property type="protein sequence ID" value="BAN47409.1"/>
    <property type="molecule type" value="Genomic_DNA"/>
</dbReference>
<organism evidence="2 3">
    <name type="scientific">Metapseudomonas resinovorans NBRC 106553</name>
    <dbReference type="NCBI Taxonomy" id="1245471"/>
    <lineage>
        <taxon>Bacteria</taxon>
        <taxon>Pseudomonadati</taxon>
        <taxon>Pseudomonadota</taxon>
        <taxon>Gammaproteobacteria</taxon>
        <taxon>Pseudomonadales</taxon>
        <taxon>Pseudomonadaceae</taxon>
        <taxon>Metapseudomonas</taxon>
    </lineage>
</organism>
<evidence type="ECO:0000313" key="2">
    <source>
        <dbReference type="EMBL" id="BAN47409.1"/>
    </source>
</evidence>
<evidence type="ECO:0000313" key="3">
    <source>
        <dbReference type="Proteomes" id="UP000015503"/>
    </source>
</evidence>
<dbReference type="AlphaFoldDB" id="S6BEB6"/>
<dbReference type="InterPro" id="IPR054209">
    <property type="entry name" value="DUF6916"/>
</dbReference>
<dbReference type="PATRIC" id="fig|1245471.3.peg.1696"/>
<dbReference type="eggNOG" id="ENOG502ZPTK">
    <property type="taxonomic scope" value="Bacteria"/>
</dbReference>
<name>S6BEB6_METRE</name>
<dbReference type="STRING" id="1245471.PCA10_16770"/>
<dbReference type="Pfam" id="PF21880">
    <property type="entry name" value="DUF6916"/>
    <property type="match status" value="1"/>
</dbReference>
<sequence length="109" mass="12334">MSQIPTFEQFERQLGQPWTLRWDEGEGLAITLVEVAEGTAMNARYQCYDAVFAQPPGVQMPQHVYRLCSPEGDEWDVMLTPIGPDQEGDCHLLQALFHVKRPKPVGTHP</sequence>
<protein>
    <recommendedName>
        <fullName evidence="1">DUF6916 domain-containing protein</fullName>
    </recommendedName>
</protein>
<dbReference type="RefSeq" id="WP_016491611.1">
    <property type="nucleotide sequence ID" value="NC_021499.1"/>
</dbReference>
<keyword evidence="3" id="KW-1185">Reference proteome</keyword>
<evidence type="ECO:0000259" key="1">
    <source>
        <dbReference type="Pfam" id="PF21880"/>
    </source>
</evidence>
<dbReference type="HOGENOM" id="CLU_2181659_0_0_6"/>
<proteinExistence type="predicted"/>
<reference evidence="2 3" key="1">
    <citation type="journal article" date="2013" name="Genome Announc.">
        <title>Complete Genome Sequence of the Carbazole Degrader Pseudomonas resinovorans Strain CA10 (NBRC 106553).</title>
        <authorList>
            <person name="Shintani M."/>
            <person name="Hosoyama A."/>
            <person name="Ohji S."/>
            <person name="Tsuchikane K."/>
            <person name="Takarada H."/>
            <person name="Yamazoe A."/>
            <person name="Fujita N."/>
            <person name="Nojiri H."/>
        </authorList>
    </citation>
    <scope>NUCLEOTIDE SEQUENCE [LARGE SCALE GENOMIC DNA]</scope>
    <source>
        <strain evidence="2 3">NBRC 106553</strain>
    </source>
</reference>
<accession>S6BEB6</accession>